<name>A0A9D1Q9G6_9FIRM</name>
<gene>
    <name evidence="3" type="ORF">H9890_04500</name>
</gene>
<dbReference type="Gene3D" id="3.90.1010.20">
    <property type="match status" value="1"/>
</dbReference>
<evidence type="ECO:0008006" key="5">
    <source>
        <dbReference type="Google" id="ProtNLM"/>
    </source>
</evidence>
<dbReference type="Proteomes" id="UP000823933">
    <property type="component" value="Unassembled WGS sequence"/>
</dbReference>
<evidence type="ECO:0000313" key="4">
    <source>
        <dbReference type="Proteomes" id="UP000823933"/>
    </source>
</evidence>
<evidence type="ECO:0000256" key="1">
    <source>
        <dbReference type="SAM" id="MobiDB-lite"/>
    </source>
</evidence>
<reference evidence="3" key="1">
    <citation type="journal article" date="2021" name="PeerJ">
        <title>Extensive microbial diversity within the chicken gut microbiome revealed by metagenomics and culture.</title>
        <authorList>
            <person name="Gilroy R."/>
            <person name="Ravi A."/>
            <person name="Getino M."/>
            <person name="Pursley I."/>
            <person name="Horton D.L."/>
            <person name="Alikhan N.F."/>
            <person name="Baker D."/>
            <person name="Gharbi K."/>
            <person name="Hall N."/>
            <person name="Watson M."/>
            <person name="Adriaenssens E.M."/>
            <person name="Foster-Nyarko E."/>
            <person name="Jarju S."/>
            <person name="Secka A."/>
            <person name="Antonio M."/>
            <person name="Oren A."/>
            <person name="Chaudhuri R.R."/>
            <person name="La Ragione R."/>
            <person name="Hildebrand F."/>
            <person name="Pallen M.J."/>
        </authorList>
    </citation>
    <scope>NUCLEOTIDE SEQUENCE</scope>
    <source>
        <strain evidence="3">ChiHcolR34-3080</strain>
    </source>
</reference>
<dbReference type="AlphaFoldDB" id="A0A9D1Q9G6"/>
<feature type="signal peptide" evidence="2">
    <location>
        <begin position="1"/>
        <end position="29"/>
    </location>
</feature>
<keyword evidence="2" id="KW-0732">Signal</keyword>
<protein>
    <recommendedName>
        <fullName evidence="5">Lipoprotein</fullName>
    </recommendedName>
</protein>
<organism evidence="3 4">
    <name type="scientific">Candidatus Faecalibacterium intestinigallinarum</name>
    <dbReference type="NCBI Taxonomy" id="2838581"/>
    <lineage>
        <taxon>Bacteria</taxon>
        <taxon>Bacillati</taxon>
        <taxon>Bacillota</taxon>
        <taxon>Clostridia</taxon>
        <taxon>Eubacteriales</taxon>
        <taxon>Oscillospiraceae</taxon>
        <taxon>Faecalibacterium</taxon>
    </lineage>
</organism>
<reference evidence="3" key="2">
    <citation type="submission" date="2021-04" db="EMBL/GenBank/DDBJ databases">
        <authorList>
            <person name="Gilroy R."/>
        </authorList>
    </citation>
    <scope>NUCLEOTIDE SEQUENCE</scope>
    <source>
        <strain evidence="3">ChiHcolR34-3080</strain>
    </source>
</reference>
<feature type="region of interest" description="Disordered" evidence="1">
    <location>
        <begin position="30"/>
        <end position="49"/>
    </location>
</feature>
<sequence>MKIHCTKQMRRLAALAAAALLLAGCGKPASSGSSSGASGSSGSAGAAGSPADGWKAGLAVLTESEAGDAGGEVHTVAAAVVLDEDGRILHAVVDELETKVDAAEGGGVTLPEDLRTKRQKGDEDYPLKAVSAIGKGWADQADALARHLEGMTAGEVAKLETDEDGYAADPDLLAGCTIKIDRYRDAVAEACRQAKPL</sequence>
<dbReference type="PROSITE" id="PS51257">
    <property type="entry name" value="PROKAR_LIPOPROTEIN"/>
    <property type="match status" value="1"/>
</dbReference>
<evidence type="ECO:0000256" key="2">
    <source>
        <dbReference type="SAM" id="SignalP"/>
    </source>
</evidence>
<accession>A0A9D1Q9G6</accession>
<comment type="caution">
    <text evidence="3">The sequence shown here is derived from an EMBL/GenBank/DDBJ whole genome shotgun (WGS) entry which is preliminary data.</text>
</comment>
<proteinExistence type="predicted"/>
<evidence type="ECO:0000313" key="3">
    <source>
        <dbReference type="EMBL" id="HIW08646.1"/>
    </source>
</evidence>
<dbReference type="EMBL" id="DXHQ01000053">
    <property type="protein sequence ID" value="HIW08646.1"/>
    <property type="molecule type" value="Genomic_DNA"/>
</dbReference>
<feature type="chain" id="PRO_5039162265" description="Lipoprotein" evidence="2">
    <location>
        <begin position="30"/>
        <end position="197"/>
    </location>
</feature>